<dbReference type="PROSITE" id="PS51752">
    <property type="entry name" value="JACALIN_LECTIN"/>
    <property type="match status" value="1"/>
</dbReference>
<comment type="caution">
    <text evidence="3">The sequence shown here is derived from an EMBL/GenBank/DDBJ whole genome shotgun (WGS) entry which is preliminary data.</text>
</comment>
<dbReference type="Proteomes" id="UP000693981">
    <property type="component" value="Unassembled WGS sequence"/>
</dbReference>
<dbReference type="InterPro" id="IPR001229">
    <property type="entry name" value="Jacalin-like_lectin_dom"/>
</dbReference>
<reference evidence="3" key="1">
    <citation type="submission" date="2021-02" db="EMBL/GenBank/DDBJ databases">
        <authorList>
            <person name="Palmer J.M."/>
        </authorList>
    </citation>
    <scope>NUCLEOTIDE SEQUENCE</scope>
    <source>
        <strain evidence="3">SCRP23</strain>
    </source>
</reference>
<name>A0A8T1WQ00_9STRA</name>
<dbReference type="EMBL" id="JAGDFL010000178">
    <property type="protein sequence ID" value="KAG7395977.1"/>
    <property type="molecule type" value="Genomic_DNA"/>
</dbReference>
<dbReference type="Pfam" id="PF01419">
    <property type="entry name" value="Jacalin"/>
    <property type="match status" value="1"/>
</dbReference>
<dbReference type="OrthoDB" id="118314at2759"/>
<sequence>MSDGAGLEGSRQRKILFARKRGGHAQQRRPVAVPSWFDLPVLVPESHPVAARIQRNIVSRAHESPKNEGPSGQSLTPKVSRLTGVYTREEAKFAGAGALKNSLKRRQRVRRLDGLTRVDRKSWLREKLWKDLSRFGLWPMLGPEDATDQQSVEIAVDAIWSQWQENAAGMSLGSEDRSSVGFGVADLEVDTRSSVFLTDVASIPSISTPGAEFEAELSRNQPAAAVDNDESERPENEDNRDNELDQEDDGLSVSPMLGSRTRFQANVQTPGLKRRKRLTDLHRFVETQLQKRLFKGWDSIEIAFMGSGDMTIAQIVKFLQHSDIQLGETDAAKVQGILEKHAAAVQTSQDADNDQDGVTKNQSNQRRGKKQSPLLSYEGFREIFHPVDPQEASRWKREFDRDKFRQRQEKEIYGKELAALEEKVRQRLANSAKHMVDTLHQFKCDPRDVPWENDEQRLQLRSQFLEILLRKPNRRRILNLDNRLSSSSSTATLGGSASSTTLPGKISVKFVLSMLLQKYSRNGHFESIDVPVAAYLYHDFAMDTVKQSIRRFWAKAEIDKWPERQIIFRFRNKKLTFAEWRKFADRSKLLRKHVLRKFVAWKYMTQLGKKIKRKSRLYDLCLTLYLKYRERDRMNMIGNVIAYRRFGRIFLKDLRVLVRYNKKNRFSTDLGAFRVLHSRFRQWMIGAIYKVPPPAQGENTVDDDDELEEARDKVGLHWRLDREWRLQGIADNPLHAQRLSDDLLAILENDRSMVDLDTYQSKIIALEKRLPTTALKARLRHSLRSMQQAAVSSPTLKKLFQDHEKEVRQRLQLEKRLMLIAYNDRAVHNYSERASSLFGTAAGRPFTYEKAPPFSSISEVAVICSKKVDGMSLVIKTNTSASIEGTLHGNAFGTREAFSLARGEKLTTIEGFASQSIYGLRFATSSGRCSKWFGNCEKGTKFEIHSDYNGKREEIVGIFGHSDSSSLNSLGVIMRHTTIKNPLEGLWLQRDHHAPQASLQQLPPRGAAEDLSLSDRQFAYFLQVRACEVLLVMQRAQQFAMRAYSLEATLPPALGSLRIIMALARWMLNALSHGLVHCTDHEKEGKQILLRGQEKRAAGEKLLAESSSTIELIDSFRDAEGQLDAATLGVKKIVELRDMLVKAQQQKSEGEQLMEEAGHEFMLSQRLLPHIPTTKRMISAIRRMYKVVQTKDEIDQMNPELRAILLLKRNTASAVEKSTTPS</sequence>
<protein>
    <recommendedName>
        <fullName evidence="2">Jacalin-type lectin domain-containing protein</fullName>
    </recommendedName>
</protein>
<feature type="region of interest" description="Disordered" evidence="1">
    <location>
        <begin position="345"/>
        <end position="372"/>
    </location>
</feature>
<evidence type="ECO:0000259" key="2">
    <source>
        <dbReference type="PROSITE" id="PS51752"/>
    </source>
</evidence>
<feature type="compositionally biased region" description="Polar residues" evidence="1">
    <location>
        <begin position="345"/>
        <end position="365"/>
    </location>
</feature>
<proteinExistence type="predicted"/>
<feature type="compositionally biased region" description="Basic and acidic residues" evidence="1">
    <location>
        <begin position="231"/>
        <end position="243"/>
    </location>
</feature>
<evidence type="ECO:0000256" key="1">
    <source>
        <dbReference type="SAM" id="MobiDB-lite"/>
    </source>
</evidence>
<feature type="region of interest" description="Disordered" evidence="1">
    <location>
        <begin position="210"/>
        <end position="256"/>
    </location>
</feature>
<accession>A0A8T1WQ00</accession>
<dbReference type="AlphaFoldDB" id="A0A8T1WQ00"/>
<evidence type="ECO:0000313" key="4">
    <source>
        <dbReference type="Proteomes" id="UP000693981"/>
    </source>
</evidence>
<feature type="domain" description="Jacalin-type lectin" evidence="2">
    <location>
        <begin position="832"/>
        <end position="976"/>
    </location>
</feature>
<keyword evidence="4" id="KW-1185">Reference proteome</keyword>
<dbReference type="SMART" id="SM00915">
    <property type="entry name" value="Jacalin"/>
    <property type="match status" value="1"/>
</dbReference>
<gene>
    <name evidence="3" type="ORF">PHYBOEH_002920</name>
</gene>
<organism evidence="3 4">
    <name type="scientific">Phytophthora boehmeriae</name>
    <dbReference type="NCBI Taxonomy" id="109152"/>
    <lineage>
        <taxon>Eukaryota</taxon>
        <taxon>Sar</taxon>
        <taxon>Stramenopiles</taxon>
        <taxon>Oomycota</taxon>
        <taxon>Peronosporomycetes</taxon>
        <taxon>Peronosporales</taxon>
        <taxon>Peronosporaceae</taxon>
        <taxon>Phytophthora</taxon>
    </lineage>
</organism>
<evidence type="ECO:0000313" key="3">
    <source>
        <dbReference type="EMBL" id="KAG7395977.1"/>
    </source>
</evidence>